<dbReference type="SUPFAM" id="SSF102114">
    <property type="entry name" value="Radical SAM enzymes"/>
    <property type="match status" value="1"/>
</dbReference>
<dbReference type="PANTHER" id="PTHR22960:SF0">
    <property type="entry name" value="MOLYBDENUM COFACTOR BIOSYNTHESIS PROTEIN 1"/>
    <property type="match status" value="1"/>
</dbReference>
<dbReference type="InterPro" id="IPR010505">
    <property type="entry name" value="MoaA_twitch"/>
</dbReference>
<comment type="similarity">
    <text evidence="4">In the C-terminal section; belongs to the MoaC family.</text>
</comment>
<keyword evidence="17" id="KW-0456">Lyase</keyword>
<keyword evidence="9" id="KW-0004">4Fe-4S</keyword>
<dbReference type="PANTHER" id="PTHR22960">
    <property type="entry name" value="MOLYBDOPTERIN COFACTOR SYNTHESIS PROTEIN A"/>
    <property type="match status" value="1"/>
</dbReference>
<comment type="catalytic activity">
    <reaction evidence="18">
        <text>GTP + AH2 + S-adenosyl-L-methionine = (8S)-3',8-cyclo-7,8-dihydroguanosine 5'-triphosphate + 5'-deoxyadenosine + L-methionine + A + H(+)</text>
        <dbReference type="Rhea" id="RHEA:49576"/>
        <dbReference type="ChEBI" id="CHEBI:13193"/>
        <dbReference type="ChEBI" id="CHEBI:15378"/>
        <dbReference type="ChEBI" id="CHEBI:17319"/>
        <dbReference type="ChEBI" id="CHEBI:17499"/>
        <dbReference type="ChEBI" id="CHEBI:37565"/>
        <dbReference type="ChEBI" id="CHEBI:57844"/>
        <dbReference type="ChEBI" id="CHEBI:59789"/>
        <dbReference type="ChEBI" id="CHEBI:131766"/>
        <dbReference type="EC" id="4.1.99.22"/>
    </reaction>
</comment>
<reference evidence="22" key="4">
    <citation type="submission" date="2025-09" db="UniProtKB">
        <authorList>
            <consortium name="Ensembl"/>
        </authorList>
    </citation>
    <scope>IDENTIFICATION</scope>
</reference>
<name>H2XNB1_CIOIN</name>
<proteinExistence type="inferred from homology"/>
<dbReference type="NCBIfam" id="TIGR02666">
    <property type="entry name" value="moaA"/>
    <property type="match status" value="1"/>
</dbReference>
<dbReference type="UniPathway" id="UPA00344"/>
<evidence type="ECO:0000313" key="23">
    <source>
        <dbReference type="Proteomes" id="UP000008144"/>
    </source>
</evidence>
<evidence type="ECO:0000256" key="3">
    <source>
        <dbReference type="ARBA" id="ARBA00005046"/>
    </source>
</evidence>
<dbReference type="SFLD" id="SFLDG01383">
    <property type="entry name" value="cyclic_pyranopterin_phosphate"/>
    <property type="match status" value="1"/>
</dbReference>
<evidence type="ECO:0000256" key="9">
    <source>
        <dbReference type="ARBA" id="ARBA00022485"/>
    </source>
</evidence>
<dbReference type="InterPro" id="IPR023045">
    <property type="entry name" value="MoaC"/>
</dbReference>
<dbReference type="GO" id="GO:0061799">
    <property type="term" value="F:cyclic pyranopterin monophosphate synthase activity"/>
    <property type="evidence" value="ECO:0000318"/>
    <property type="project" value="GO_Central"/>
</dbReference>
<dbReference type="InterPro" id="IPR050105">
    <property type="entry name" value="MoCo_biosynth_MoaA/MoaC"/>
</dbReference>
<dbReference type="SFLD" id="SFLDG01386">
    <property type="entry name" value="main_SPASM_domain-containing"/>
    <property type="match status" value="1"/>
</dbReference>
<dbReference type="GeneTree" id="ENSGT00390000016567"/>
<evidence type="ECO:0000256" key="18">
    <source>
        <dbReference type="ARBA" id="ARBA00048697"/>
    </source>
</evidence>
<evidence type="ECO:0000256" key="1">
    <source>
        <dbReference type="ARBA" id="ARBA00001637"/>
    </source>
</evidence>
<evidence type="ECO:0000256" key="13">
    <source>
        <dbReference type="ARBA" id="ARBA00023004"/>
    </source>
</evidence>
<dbReference type="EC" id="4.6.1.17" evidence="7"/>
<keyword evidence="14" id="KW-0411">Iron-sulfur</keyword>
<dbReference type="HAMAP" id="MF_01225_B">
    <property type="entry name" value="MoaA_B"/>
    <property type="match status" value="1"/>
</dbReference>
<dbReference type="InterPro" id="IPR013785">
    <property type="entry name" value="Aldolase_TIM"/>
</dbReference>
<dbReference type="GO" id="GO:0046872">
    <property type="term" value="F:metal ion binding"/>
    <property type="evidence" value="ECO:0007669"/>
    <property type="project" value="UniProtKB-KW"/>
</dbReference>
<dbReference type="HOGENOM" id="CLU_009273_7_2_1"/>
<organism evidence="22 23">
    <name type="scientific">Ciona intestinalis</name>
    <name type="common">Transparent sea squirt</name>
    <name type="synonym">Ascidia intestinalis</name>
    <dbReference type="NCBI Taxonomy" id="7719"/>
    <lineage>
        <taxon>Eukaryota</taxon>
        <taxon>Metazoa</taxon>
        <taxon>Chordata</taxon>
        <taxon>Tunicata</taxon>
        <taxon>Ascidiacea</taxon>
        <taxon>Phlebobranchia</taxon>
        <taxon>Cionidae</taxon>
        <taxon>Ciona</taxon>
    </lineage>
</organism>
<evidence type="ECO:0000256" key="19">
    <source>
        <dbReference type="ARBA" id="ARBA00054222"/>
    </source>
</evidence>
<keyword evidence="13" id="KW-0408">Iron</keyword>
<dbReference type="SUPFAM" id="SSF55040">
    <property type="entry name" value="Molybdenum cofactor biosynthesis protein C, MoaC"/>
    <property type="match status" value="1"/>
</dbReference>
<feature type="domain" description="Radical SAM core" evidence="21">
    <location>
        <begin position="77"/>
        <end position="290"/>
    </location>
</feature>
<dbReference type="Gene3D" id="3.20.20.70">
    <property type="entry name" value="Aldolase class I"/>
    <property type="match status" value="1"/>
</dbReference>
<dbReference type="EC" id="4.1.99.22" evidence="6"/>
<dbReference type="FunFam" id="3.20.20.70:FF:000117">
    <property type="entry name" value="molybdenum cofactor biosynthesis protein 1"/>
    <property type="match status" value="1"/>
</dbReference>
<dbReference type="InterPro" id="IPR047594">
    <property type="entry name" value="MoaC_bact/euk"/>
</dbReference>
<dbReference type="InterPro" id="IPR036522">
    <property type="entry name" value="MoaC_sf"/>
</dbReference>
<dbReference type="Proteomes" id="UP000008144">
    <property type="component" value="Chromosome 11"/>
</dbReference>
<dbReference type="SFLD" id="SFLDG01067">
    <property type="entry name" value="SPASM/twitch_domain_containing"/>
    <property type="match status" value="1"/>
</dbReference>
<evidence type="ECO:0000256" key="6">
    <source>
        <dbReference type="ARBA" id="ARBA00012167"/>
    </source>
</evidence>
<reference evidence="22" key="3">
    <citation type="submission" date="2025-08" db="UniProtKB">
        <authorList>
            <consortium name="Ensembl"/>
        </authorList>
    </citation>
    <scope>IDENTIFICATION</scope>
</reference>
<keyword evidence="10" id="KW-0949">S-adenosyl-L-methionine</keyword>
<dbReference type="InterPro" id="IPR000385">
    <property type="entry name" value="MoaA_NifB_PqqE_Fe-S-bd_CS"/>
</dbReference>
<dbReference type="GO" id="GO:0061798">
    <property type="term" value="F:GTP 3',8'-cyclase activity"/>
    <property type="evidence" value="ECO:0000318"/>
    <property type="project" value="GO_Central"/>
</dbReference>
<evidence type="ECO:0000256" key="4">
    <source>
        <dbReference type="ARBA" id="ARBA00008484"/>
    </source>
</evidence>
<sequence>MAAAKSFYSVVQLLPHTLRGLHRLGGVRLASTVKLQESNDSIEHIEQVPLHQAQQSRLERLRYTLKHEENGPVLMDTFNRKHTYLRISLTEKCNLRCTYCMPEEGIELTPTDNLLTTEEILKLAQLFVKEGVTKIRLTGGEPLVRRDIAEIIGNDPNIPGLESIGITTNGTTLKRKLPLLKKGGLDSLNVSLDTLNPVRFELITRRRGWQRVMDGIMDAIDIGIPTVKINCVVMNGMNEDEICDFVELTRDIPVDVRFIEYMPFDGNKWNENKMVSYQKLKTIQSQFPVLHRLEDDPNHTSKGYRVEGHAGKFGFITSMSDHFCGTCNRVRITADGNLKVCLFGNSEVSLRDEIRSQKSDEELLEVIGAAVKRKKKQHAGWAQQQHLFTAPLHDQTSQTFTAQTRNYSTSCDARDNQLTHVDGTGKASMVDVSSKEVTTRQAVAVGKVHLNDVVFHAVKKNLVKKGDVLSVAKIAGIMGAKQCSRLIPLCHDIALSKIALDLILNENDNTVEIKASVATNDRTGVEMEALTGVSIAALTVYDMCKALGKDNWISDIKLLRKTGGASVFQLPEQQNLYMVTNNK</sequence>
<dbReference type="CDD" id="cd21117">
    <property type="entry name" value="Twitch_MoaA"/>
    <property type="match status" value="1"/>
</dbReference>
<dbReference type="EMBL" id="EAAA01000671">
    <property type="status" value="NOT_ANNOTATED_CDS"/>
    <property type="molecule type" value="Genomic_DNA"/>
</dbReference>
<dbReference type="Gene3D" id="3.30.70.640">
    <property type="entry name" value="Molybdopterin cofactor biosynthesis C (MoaC) domain"/>
    <property type="match status" value="1"/>
</dbReference>
<evidence type="ECO:0000313" key="22">
    <source>
        <dbReference type="Ensembl" id="ENSCINP00000031144.1"/>
    </source>
</evidence>
<reference evidence="23" key="1">
    <citation type="journal article" date="2002" name="Science">
        <title>The draft genome of Ciona intestinalis: insights into chordate and vertebrate origins.</title>
        <authorList>
            <person name="Dehal P."/>
            <person name="Satou Y."/>
            <person name="Campbell R.K."/>
            <person name="Chapman J."/>
            <person name="Degnan B."/>
            <person name="De Tomaso A."/>
            <person name="Davidson B."/>
            <person name="Di Gregorio A."/>
            <person name="Gelpke M."/>
            <person name="Goodstein D.M."/>
            <person name="Harafuji N."/>
            <person name="Hastings K.E."/>
            <person name="Ho I."/>
            <person name="Hotta K."/>
            <person name="Huang W."/>
            <person name="Kawashima T."/>
            <person name="Lemaire P."/>
            <person name="Martinez D."/>
            <person name="Meinertzhagen I.A."/>
            <person name="Necula S."/>
            <person name="Nonaka M."/>
            <person name="Putnam N."/>
            <person name="Rash S."/>
            <person name="Saiga H."/>
            <person name="Satake M."/>
            <person name="Terry A."/>
            <person name="Yamada L."/>
            <person name="Wang H.G."/>
            <person name="Awazu S."/>
            <person name="Azumi K."/>
            <person name="Boore J."/>
            <person name="Branno M."/>
            <person name="Chin-Bow S."/>
            <person name="DeSantis R."/>
            <person name="Doyle S."/>
            <person name="Francino P."/>
            <person name="Keys D.N."/>
            <person name="Haga S."/>
            <person name="Hayashi H."/>
            <person name="Hino K."/>
            <person name="Imai K.S."/>
            <person name="Inaba K."/>
            <person name="Kano S."/>
            <person name="Kobayashi K."/>
            <person name="Kobayashi M."/>
            <person name="Lee B.I."/>
            <person name="Makabe K.W."/>
            <person name="Manohar C."/>
            <person name="Matassi G."/>
            <person name="Medina M."/>
            <person name="Mochizuki Y."/>
            <person name="Mount S."/>
            <person name="Morishita T."/>
            <person name="Miura S."/>
            <person name="Nakayama A."/>
            <person name="Nishizaka S."/>
            <person name="Nomoto H."/>
            <person name="Ohta F."/>
            <person name="Oishi K."/>
            <person name="Rigoutsos I."/>
            <person name="Sano M."/>
            <person name="Sasaki A."/>
            <person name="Sasakura Y."/>
            <person name="Shoguchi E."/>
            <person name="Shin-i T."/>
            <person name="Spagnuolo A."/>
            <person name="Stainier D."/>
            <person name="Suzuki M.M."/>
            <person name="Tassy O."/>
            <person name="Takatori N."/>
            <person name="Tokuoka M."/>
            <person name="Yagi K."/>
            <person name="Yoshizaki F."/>
            <person name="Wada S."/>
            <person name="Zhang C."/>
            <person name="Hyatt P.D."/>
            <person name="Larimer F."/>
            <person name="Detter C."/>
            <person name="Doggett N."/>
            <person name="Glavina T."/>
            <person name="Hawkins T."/>
            <person name="Richardson P."/>
            <person name="Lucas S."/>
            <person name="Kohara Y."/>
            <person name="Levine M."/>
            <person name="Satoh N."/>
            <person name="Rokhsar D.S."/>
        </authorList>
    </citation>
    <scope>NUCLEOTIDE SEQUENCE [LARGE SCALE GENOMIC DNA]</scope>
</reference>
<dbReference type="CDD" id="cd01335">
    <property type="entry name" value="Radical_SAM"/>
    <property type="match status" value="1"/>
</dbReference>
<dbReference type="InterPro" id="IPR006638">
    <property type="entry name" value="Elp3/MiaA/NifB-like_rSAM"/>
</dbReference>
<dbReference type="InParanoid" id="H2XNB1"/>
<evidence type="ECO:0000256" key="14">
    <source>
        <dbReference type="ARBA" id="ARBA00023014"/>
    </source>
</evidence>
<evidence type="ECO:0000256" key="20">
    <source>
        <dbReference type="ARBA" id="ARBA00063038"/>
    </source>
</evidence>
<dbReference type="OMA" id="QTVHMTS"/>
<evidence type="ECO:0000256" key="2">
    <source>
        <dbReference type="ARBA" id="ARBA00001966"/>
    </source>
</evidence>
<dbReference type="SFLD" id="SFLDS00029">
    <property type="entry name" value="Radical_SAM"/>
    <property type="match status" value="1"/>
</dbReference>
<comment type="subunit">
    <text evidence="20">Isoform MOCS1A and isoform MOCS1B probably form a heterooligomer.</text>
</comment>
<evidence type="ECO:0000259" key="21">
    <source>
        <dbReference type="PROSITE" id="PS51918"/>
    </source>
</evidence>
<dbReference type="PROSITE" id="PS51918">
    <property type="entry name" value="RADICAL_SAM"/>
    <property type="match status" value="1"/>
</dbReference>
<comment type="pathway">
    <text evidence="3">Cofactor biosynthesis; molybdopterin biosynthesis.</text>
</comment>
<comment type="cofactor">
    <cofactor evidence="2">
        <name>[4Fe-4S] cluster</name>
        <dbReference type="ChEBI" id="CHEBI:49883"/>
    </cofactor>
</comment>
<dbReference type="NCBIfam" id="TIGR00581">
    <property type="entry name" value="moaC"/>
    <property type="match status" value="1"/>
</dbReference>
<evidence type="ECO:0000256" key="11">
    <source>
        <dbReference type="ARBA" id="ARBA00022723"/>
    </source>
</evidence>
<dbReference type="EMBL" id="EAAA01000672">
    <property type="status" value="NOT_ANNOTATED_CDS"/>
    <property type="molecule type" value="Genomic_DNA"/>
</dbReference>
<evidence type="ECO:0000256" key="12">
    <source>
        <dbReference type="ARBA" id="ARBA00022741"/>
    </source>
</evidence>
<evidence type="ECO:0000256" key="15">
    <source>
        <dbReference type="ARBA" id="ARBA00023134"/>
    </source>
</evidence>
<dbReference type="CDD" id="cd01420">
    <property type="entry name" value="MoaC_PE"/>
    <property type="match status" value="1"/>
</dbReference>
<dbReference type="InterPro" id="IPR002820">
    <property type="entry name" value="Mopterin_CF_biosynth-C_dom"/>
</dbReference>
<accession>H2XNB1</accession>
<keyword evidence="12" id="KW-0547">Nucleotide-binding</keyword>
<reference evidence="22" key="2">
    <citation type="journal article" date="2008" name="Genome Biol.">
        <title>Improved genome assembly and evidence-based global gene model set for the chordate Ciona intestinalis: new insight into intron and operon populations.</title>
        <authorList>
            <person name="Satou Y."/>
            <person name="Mineta K."/>
            <person name="Ogasawara M."/>
            <person name="Sasakura Y."/>
            <person name="Shoguchi E."/>
            <person name="Ueno K."/>
            <person name="Yamada L."/>
            <person name="Matsumoto J."/>
            <person name="Wasserscheid J."/>
            <person name="Dewar K."/>
            <person name="Wiley G.B."/>
            <person name="Macmil S.L."/>
            <person name="Roe B.A."/>
            <person name="Zeller R.W."/>
            <person name="Hastings K.E."/>
            <person name="Lemaire P."/>
            <person name="Lindquist E."/>
            <person name="Endo T."/>
            <person name="Hotta K."/>
            <person name="Inaba K."/>
        </authorList>
    </citation>
    <scope>NUCLEOTIDE SEQUENCE [LARGE SCALE GENOMIC DNA]</scope>
    <source>
        <strain evidence="22">wild type</strain>
    </source>
</reference>
<dbReference type="InterPro" id="IPR013483">
    <property type="entry name" value="MoaA"/>
</dbReference>
<comment type="function">
    <text evidence="19">Isoform MOCS1A and isoform MOCS1B probably form a complex that catalyzes the conversion of 5'-GTP to cyclic pyranopterin monophosphate (cPMP). MOCS1A catalyzes the cyclization of GTP to (8S)-3',8-cyclo-7,8-dihydroguanosine 5'-triphosphate and MOCS1B catalyzes the subsequent conversion of (8S)-3',8-cyclo-7,8-dihydroguanosine 5'-triphosphate to cPMP.</text>
</comment>
<dbReference type="Pfam" id="PF04055">
    <property type="entry name" value="Radical_SAM"/>
    <property type="match status" value="1"/>
</dbReference>
<evidence type="ECO:0000256" key="16">
    <source>
        <dbReference type="ARBA" id="ARBA00023150"/>
    </source>
</evidence>
<keyword evidence="23" id="KW-1185">Reference proteome</keyword>
<evidence type="ECO:0000256" key="17">
    <source>
        <dbReference type="ARBA" id="ARBA00023239"/>
    </source>
</evidence>
<dbReference type="NCBIfam" id="NF006870">
    <property type="entry name" value="PRK09364.1"/>
    <property type="match status" value="1"/>
</dbReference>
<dbReference type="PROSITE" id="PS01305">
    <property type="entry name" value="MOAA_NIFB_PQQE"/>
    <property type="match status" value="1"/>
</dbReference>
<keyword evidence="16" id="KW-0501">Molybdenum cofactor biosynthesis</keyword>
<comment type="catalytic activity">
    <reaction evidence="1">
        <text>(8S)-3',8-cyclo-7,8-dihydroguanosine 5'-triphosphate = cyclic pyranopterin phosphate + diphosphate</text>
        <dbReference type="Rhea" id="RHEA:49580"/>
        <dbReference type="ChEBI" id="CHEBI:33019"/>
        <dbReference type="ChEBI" id="CHEBI:59648"/>
        <dbReference type="ChEBI" id="CHEBI:131766"/>
        <dbReference type="EC" id="4.6.1.17"/>
    </reaction>
</comment>
<comment type="similarity">
    <text evidence="5">In the N-terminal section; belongs to the radical SAM superfamily. MoaA family.</text>
</comment>
<dbReference type="GO" id="GO:0006777">
    <property type="term" value="P:Mo-molybdopterin cofactor biosynthetic process"/>
    <property type="evidence" value="ECO:0000318"/>
    <property type="project" value="GO_Central"/>
</dbReference>
<dbReference type="Pfam" id="PF01967">
    <property type="entry name" value="MoaC"/>
    <property type="match status" value="1"/>
</dbReference>
<dbReference type="GO" id="GO:0051539">
    <property type="term" value="F:4 iron, 4 sulfur cluster binding"/>
    <property type="evidence" value="ECO:0007669"/>
    <property type="project" value="UniProtKB-KW"/>
</dbReference>
<evidence type="ECO:0000256" key="10">
    <source>
        <dbReference type="ARBA" id="ARBA00022691"/>
    </source>
</evidence>
<evidence type="ECO:0000256" key="5">
    <source>
        <dbReference type="ARBA" id="ARBA00009862"/>
    </source>
</evidence>
<dbReference type="InterPro" id="IPR058240">
    <property type="entry name" value="rSAM_sf"/>
</dbReference>
<dbReference type="STRING" id="7719.ENSCINP00000031144"/>
<dbReference type="InterPro" id="IPR040064">
    <property type="entry name" value="MoaA-like"/>
</dbReference>
<dbReference type="SMART" id="SM00729">
    <property type="entry name" value="Elp3"/>
    <property type="match status" value="1"/>
</dbReference>
<evidence type="ECO:0000256" key="7">
    <source>
        <dbReference type="ARBA" id="ARBA00012575"/>
    </source>
</evidence>
<dbReference type="Pfam" id="PF06463">
    <property type="entry name" value="Mob_synth_C"/>
    <property type="match status" value="1"/>
</dbReference>
<dbReference type="AlphaFoldDB" id="H2XNB1"/>
<keyword evidence="15" id="KW-0342">GTP-binding</keyword>
<evidence type="ECO:0000256" key="8">
    <source>
        <dbReference type="ARBA" id="ARBA00015273"/>
    </source>
</evidence>
<dbReference type="InterPro" id="IPR007197">
    <property type="entry name" value="rSAM"/>
</dbReference>
<dbReference type="Ensembl" id="ENSCINT00000036101.1">
    <property type="protein sequence ID" value="ENSCINP00000031144.1"/>
    <property type="gene ID" value="ENSCING00000024130.1"/>
</dbReference>
<protein>
    <recommendedName>
        <fullName evidence="8">Molybdenum cofactor biosynthesis protein 1</fullName>
        <ecNumber evidence="6">4.1.99.22</ecNumber>
        <ecNumber evidence="7">4.6.1.17</ecNumber>
    </recommendedName>
</protein>
<keyword evidence="11" id="KW-0479">Metal-binding</keyword>
<dbReference type="GO" id="GO:0005525">
    <property type="term" value="F:GTP binding"/>
    <property type="evidence" value="ECO:0007669"/>
    <property type="project" value="UniProtKB-KW"/>
</dbReference>
<dbReference type="FunCoup" id="H2XNB1">
    <property type="interactions" value="60"/>
</dbReference>